<evidence type="ECO:0000313" key="6">
    <source>
        <dbReference type="Proteomes" id="UP001139035"/>
    </source>
</evidence>
<dbReference type="InterPro" id="IPR036388">
    <property type="entry name" value="WH-like_DNA-bd_sf"/>
</dbReference>
<name>A0A9X1NXT9_9HYPH</name>
<dbReference type="GO" id="GO:0003677">
    <property type="term" value="F:DNA binding"/>
    <property type="evidence" value="ECO:0007669"/>
    <property type="project" value="UniProtKB-KW"/>
</dbReference>
<sequence length="240" mass="26600">MTSTGDPALTAELDFDFERRPLASQSIYGSLRRRIVDLRLRPGELVSRAQLASEYGVSQTPVRDAFFQLQREGLVEIFPQSRTVVAKINVAHARETQFLRMALEIEVGKTLAAAGDPSRTARARHVLQLQIRAFEEERLERFSALDRYFHLSLCEAAGHPALWHMISERSGHIDRLRALNLPDPGKVNAIVAAHGQILDAIEAGDAAACETAVRQHLSGTLSAVRVICERYPDYFDAAAG</sequence>
<gene>
    <name evidence="5" type="ORF">LZD57_06210</name>
</gene>
<accession>A0A9X1NXT9</accession>
<keyword evidence="6" id="KW-1185">Reference proteome</keyword>
<dbReference type="PANTHER" id="PTHR43537:SF45">
    <property type="entry name" value="GNTR FAMILY REGULATORY PROTEIN"/>
    <property type="match status" value="1"/>
</dbReference>
<dbReference type="SMART" id="SM00345">
    <property type="entry name" value="HTH_GNTR"/>
    <property type="match status" value="1"/>
</dbReference>
<evidence type="ECO:0000256" key="3">
    <source>
        <dbReference type="ARBA" id="ARBA00023163"/>
    </source>
</evidence>
<dbReference type="RefSeq" id="WP_233718552.1">
    <property type="nucleotide sequence ID" value="NZ_JAJUWU010000004.1"/>
</dbReference>
<evidence type="ECO:0000259" key="4">
    <source>
        <dbReference type="PROSITE" id="PS50949"/>
    </source>
</evidence>
<evidence type="ECO:0000256" key="1">
    <source>
        <dbReference type="ARBA" id="ARBA00023015"/>
    </source>
</evidence>
<dbReference type="PROSITE" id="PS50949">
    <property type="entry name" value="HTH_GNTR"/>
    <property type="match status" value="1"/>
</dbReference>
<keyword evidence="2" id="KW-0238">DNA-binding</keyword>
<evidence type="ECO:0000256" key="2">
    <source>
        <dbReference type="ARBA" id="ARBA00023125"/>
    </source>
</evidence>
<proteinExistence type="predicted"/>
<evidence type="ECO:0000313" key="5">
    <source>
        <dbReference type="EMBL" id="MCE7027577.1"/>
    </source>
</evidence>
<dbReference type="InterPro" id="IPR000524">
    <property type="entry name" value="Tscrpt_reg_HTH_GntR"/>
</dbReference>
<protein>
    <submittedName>
        <fullName evidence="5">GntR family transcriptional regulator</fullName>
    </submittedName>
</protein>
<reference evidence="5" key="1">
    <citation type="submission" date="2022-01" db="EMBL/GenBank/DDBJ databases">
        <title>Jiella avicenniae sp. nov., a novel endophytic bacterium isolated from bark of Avicennia marina.</title>
        <authorList>
            <person name="Tuo L."/>
        </authorList>
    </citation>
    <scope>NUCLEOTIDE SEQUENCE</scope>
    <source>
        <strain evidence="5">CBK1P-4</strain>
    </source>
</reference>
<organism evidence="5 6">
    <name type="scientific">Jiella avicenniae</name>
    <dbReference type="NCBI Taxonomy" id="2907202"/>
    <lineage>
        <taxon>Bacteria</taxon>
        <taxon>Pseudomonadati</taxon>
        <taxon>Pseudomonadota</taxon>
        <taxon>Alphaproteobacteria</taxon>
        <taxon>Hyphomicrobiales</taxon>
        <taxon>Aurantimonadaceae</taxon>
        <taxon>Jiella</taxon>
    </lineage>
</organism>
<dbReference type="SUPFAM" id="SSF48008">
    <property type="entry name" value="GntR ligand-binding domain-like"/>
    <property type="match status" value="1"/>
</dbReference>
<dbReference type="CDD" id="cd07377">
    <property type="entry name" value="WHTH_GntR"/>
    <property type="match status" value="1"/>
</dbReference>
<dbReference type="EMBL" id="JAJUWU010000004">
    <property type="protein sequence ID" value="MCE7027577.1"/>
    <property type="molecule type" value="Genomic_DNA"/>
</dbReference>
<dbReference type="Gene3D" id="1.20.120.530">
    <property type="entry name" value="GntR ligand-binding domain-like"/>
    <property type="match status" value="1"/>
</dbReference>
<dbReference type="Gene3D" id="1.10.10.10">
    <property type="entry name" value="Winged helix-like DNA-binding domain superfamily/Winged helix DNA-binding domain"/>
    <property type="match status" value="1"/>
</dbReference>
<dbReference type="SUPFAM" id="SSF46785">
    <property type="entry name" value="Winged helix' DNA-binding domain"/>
    <property type="match status" value="1"/>
</dbReference>
<dbReference type="InterPro" id="IPR008920">
    <property type="entry name" value="TF_FadR/GntR_C"/>
</dbReference>
<dbReference type="PANTHER" id="PTHR43537">
    <property type="entry name" value="TRANSCRIPTIONAL REGULATOR, GNTR FAMILY"/>
    <property type="match status" value="1"/>
</dbReference>
<dbReference type="Proteomes" id="UP001139035">
    <property type="component" value="Unassembled WGS sequence"/>
</dbReference>
<dbReference type="InterPro" id="IPR011711">
    <property type="entry name" value="GntR_C"/>
</dbReference>
<dbReference type="GO" id="GO:0003700">
    <property type="term" value="F:DNA-binding transcription factor activity"/>
    <property type="evidence" value="ECO:0007669"/>
    <property type="project" value="InterPro"/>
</dbReference>
<dbReference type="Pfam" id="PF00392">
    <property type="entry name" value="GntR"/>
    <property type="match status" value="1"/>
</dbReference>
<dbReference type="PRINTS" id="PR00035">
    <property type="entry name" value="HTHGNTR"/>
</dbReference>
<keyword evidence="3" id="KW-0804">Transcription</keyword>
<dbReference type="AlphaFoldDB" id="A0A9X1NXT9"/>
<keyword evidence="1" id="KW-0805">Transcription regulation</keyword>
<dbReference type="Pfam" id="PF07729">
    <property type="entry name" value="FCD"/>
    <property type="match status" value="1"/>
</dbReference>
<comment type="caution">
    <text evidence="5">The sequence shown here is derived from an EMBL/GenBank/DDBJ whole genome shotgun (WGS) entry which is preliminary data.</text>
</comment>
<dbReference type="SMART" id="SM00895">
    <property type="entry name" value="FCD"/>
    <property type="match status" value="1"/>
</dbReference>
<dbReference type="InterPro" id="IPR036390">
    <property type="entry name" value="WH_DNA-bd_sf"/>
</dbReference>
<feature type="domain" description="HTH gntR-type" evidence="4">
    <location>
        <begin position="21"/>
        <end position="88"/>
    </location>
</feature>